<dbReference type="Proteomes" id="UP001596380">
    <property type="component" value="Unassembled WGS sequence"/>
</dbReference>
<name>A0ABW2CBV6_9ACTN</name>
<sequence length="86" mass="9781">MKASDVGRAGRQVVRIVRNPVRGWKVGKVFVADHIANMYRCADCGHRFARCSNCHKKWPVNANVEVGETYRCQRCGERVVMAGRYV</sequence>
<evidence type="ECO:0000313" key="1">
    <source>
        <dbReference type="EMBL" id="MFC6878608.1"/>
    </source>
</evidence>
<protein>
    <submittedName>
        <fullName evidence="1">Uncharacterized protein</fullName>
    </submittedName>
</protein>
<keyword evidence="2" id="KW-1185">Reference proteome</keyword>
<accession>A0ABW2CBV6</accession>
<gene>
    <name evidence="1" type="ORF">ACFQKB_02390</name>
</gene>
<dbReference type="RefSeq" id="WP_160819825.1">
    <property type="nucleotide sequence ID" value="NZ_JBHSXE010000001.1"/>
</dbReference>
<reference evidence="2" key="1">
    <citation type="journal article" date="2019" name="Int. J. Syst. Evol. Microbiol.">
        <title>The Global Catalogue of Microorganisms (GCM) 10K type strain sequencing project: providing services to taxonomists for standard genome sequencing and annotation.</title>
        <authorList>
            <consortium name="The Broad Institute Genomics Platform"/>
            <consortium name="The Broad Institute Genome Sequencing Center for Infectious Disease"/>
            <person name="Wu L."/>
            <person name="Ma J."/>
        </authorList>
    </citation>
    <scope>NUCLEOTIDE SEQUENCE [LARGE SCALE GENOMIC DNA]</scope>
    <source>
        <strain evidence="2">JCM 3369</strain>
    </source>
</reference>
<dbReference type="EMBL" id="JBHSXS010000001">
    <property type="protein sequence ID" value="MFC6878608.1"/>
    <property type="molecule type" value="Genomic_DNA"/>
</dbReference>
<organism evidence="1 2">
    <name type="scientific">Actinomadura yumaensis</name>
    <dbReference type="NCBI Taxonomy" id="111807"/>
    <lineage>
        <taxon>Bacteria</taxon>
        <taxon>Bacillati</taxon>
        <taxon>Actinomycetota</taxon>
        <taxon>Actinomycetes</taxon>
        <taxon>Streptosporangiales</taxon>
        <taxon>Thermomonosporaceae</taxon>
        <taxon>Actinomadura</taxon>
    </lineage>
</organism>
<evidence type="ECO:0000313" key="2">
    <source>
        <dbReference type="Proteomes" id="UP001596380"/>
    </source>
</evidence>
<comment type="caution">
    <text evidence="1">The sequence shown here is derived from an EMBL/GenBank/DDBJ whole genome shotgun (WGS) entry which is preliminary data.</text>
</comment>
<proteinExistence type="predicted"/>